<feature type="region of interest" description="Disordered" evidence="9">
    <location>
        <begin position="425"/>
        <end position="451"/>
    </location>
</feature>
<evidence type="ECO:0000256" key="4">
    <source>
        <dbReference type="ARBA" id="ARBA00022576"/>
    </source>
</evidence>
<comment type="subunit">
    <text evidence="3 8">Homodimer.</text>
</comment>
<evidence type="ECO:0000256" key="3">
    <source>
        <dbReference type="ARBA" id="ARBA00011738"/>
    </source>
</evidence>
<evidence type="ECO:0000256" key="1">
    <source>
        <dbReference type="ARBA" id="ARBA00001933"/>
    </source>
</evidence>
<evidence type="ECO:0000313" key="12">
    <source>
        <dbReference type="Proteomes" id="UP000812966"/>
    </source>
</evidence>
<dbReference type="Proteomes" id="UP000812966">
    <property type="component" value="Unassembled WGS sequence"/>
</dbReference>
<dbReference type="InterPro" id="IPR015421">
    <property type="entry name" value="PyrdxlP-dep_Trfase_major"/>
</dbReference>
<dbReference type="GO" id="GO:0006533">
    <property type="term" value="P:L-aspartate catabolic process"/>
    <property type="evidence" value="ECO:0007669"/>
    <property type="project" value="TreeGrafter"/>
</dbReference>
<name>A0A8K0JGD7_9TREE</name>
<dbReference type="GO" id="GO:0030170">
    <property type="term" value="F:pyridoxal phosphate binding"/>
    <property type="evidence" value="ECO:0007669"/>
    <property type="project" value="InterPro"/>
</dbReference>
<dbReference type="FunFam" id="3.90.1150.10:FF:000001">
    <property type="entry name" value="Aspartate aminotransferase"/>
    <property type="match status" value="1"/>
</dbReference>
<dbReference type="GO" id="GO:0004069">
    <property type="term" value="F:L-aspartate:2-oxoglutarate aminotransferase activity"/>
    <property type="evidence" value="ECO:0007669"/>
    <property type="project" value="UniProtKB-EC"/>
</dbReference>
<comment type="similarity">
    <text evidence="2">Belongs to the class-I pyridoxal-phosphate-dependent aminotransferase family.</text>
</comment>
<evidence type="ECO:0000259" key="10">
    <source>
        <dbReference type="Pfam" id="PF00155"/>
    </source>
</evidence>
<sequence length="451" mass="49028">MLTRSTLTTTTRLSAVATRSVRAASFWSQVPQGPADPILGVSEAFKADKSSKKINLGVGAYRDGNGKPYVLPSVLEAEKRLFNGSLDKEYLPITGLGDFTKLSAELAYGKDSKPIKEGRVAVAQSISGTGALRIGTAFLARFYPHAKAIYLPSPSWGNHTPIAKDSGLEVKQYTYFDKETVGLNFEGMKKDIQNAPNNSIILLHACAHNPTGIDPTHEQWKELSNIFKEKGHFPFFDMAYQGFASGDIDYDAFALRHFVSEGHQPILTQSFAKNMGLYGERAGAFSIVCNSAEEKAKVDSQIKILIRPLYSNPPVHGARLVSAILGDEQLRAQWLTEVKGMADRIIDMRHGLQSMLEDMNTPGSWKHISNQIGMFSFTGLKAEAVDALAANASIYMTRDGRISMAGLNKNNLEYFAENVSKAVKGELGDSTHGAPTKPPKGSAPEPAQGAN</sequence>
<dbReference type="EC" id="2.6.1.1" evidence="8"/>
<comment type="cofactor">
    <cofactor evidence="1">
        <name>pyridoxal 5'-phosphate</name>
        <dbReference type="ChEBI" id="CHEBI:597326"/>
    </cofactor>
</comment>
<dbReference type="CDD" id="cd00609">
    <property type="entry name" value="AAT_like"/>
    <property type="match status" value="1"/>
</dbReference>
<evidence type="ECO:0000256" key="7">
    <source>
        <dbReference type="ARBA" id="ARBA00049185"/>
    </source>
</evidence>
<keyword evidence="4 8" id="KW-0032">Aminotransferase</keyword>
<comment type="caution">
    <text evidence="11">The sequence shown here is derived from an EMBL/GenBank/DDBJ whole genome shotgun (WGS) entry which is preliminary data.</text>
</comment>
<accession>A0A8K0JGD7</accession>
<keyword evidence="5 8" id="KW-0808">Transferase</keyword>
<protein>
    <recommendedName>
        <fullName evidence="8">Aspartate aminotransferase</fullName>
        <ecNumber evidence="8">2.6.1.1</ecNumber>
    </recommendedName>
</protein>
<dbReference type="AlphaFoldDB" id="A0A8K0JGD7"/>
<dbReference type="InterPro" id="IPR004838">
    <property type="entry name" value="NHTrfase_class1_PyrdxlP-BS"/>
</dbReference>
<evidence type="ECO:0000256" key="2">
    <source>
        <dbReference type="ARBA" id="ARBA00007441"/>
    </source>
</evidence>
<dbReference type="PANTHER" id="PTHR11879">
    <property type="entry name" value="ASPARTATE AMINOTRANSFERASE"/>
    <property type="match status" value="1"/>
</dbReference>
<proteinExistence type="inferred from homology"/>
<gene>
    <name evidence="11" type="ORF">FFLO_05768</name>
</gene>
<dbReference type="PANTHER" id="PTHR11879:SF22">
    <property type="entry name" value="ASPARTATE AMINOTRANSFERASE, MITOCHONDRIAL"/>
    <property type="match status" value="1"/>
</dbReference>
<evidence type="ECO:0000313" key="11">
    <source>
        <dbReference type="EMBL" id="KAG7529181.1"/>
    </source>
</evidence>
<dbReference type="EMBL" id="JABELV010000156">
    <property type="protein sequence ID" value="KAG7529181.1"/>
    <property type="molecule type" value="Genomic_DNA"/>
</dbReference>
<dbReference type="PRINTS" id="PR00799">
    <property type="entry name" value="TRANSAMINASE"/>
</dbReference>
<dbReference type="Gene3D" id="3.90.1150.10">
    <property type="entry name" value="Aspartate Aminotransferase, domain 1"/>
    <property type="match status" value="1"/>
</dbReference>
<reference evidence="11" key="1">
    <citation type="submission" date="2020-04" db="EMBL/GenBank/DDBJ databases">
        <title>Analysis of mating type loci in Filobasidium floriforme.</title>
        <authorList>
            <person name="Nowrousian M."/>
        </authorList>
    </citation>
    <scope>NUCLEOTIDE SEQUENCE</scope>
    <source>
        <strain evidence="11">CBS 6242</strain>
    </source>
</reference>
<evidence type="ECO:0000256" key="5">
    <source>
        <dbReference type="ARBA" id="ARBA00022679"/>
    </source>
</evidence>
<dbReference type="InterPro" id="IPR015424">
    <property type="entry name" value="PyrdxlP-dep_Trfase"/>
</dbReference>
<comment type="catalytic activity">
    <reaction evidence="7 8">
        <text>L-aspartate + 2-oxoglutarate = oxaloacetate + L-glutamate</text>
        <dbReference type="Rhea" id="RHEA:21824"/>
        <dbReference type="ChEBI" id="CHEBI:16452"/>
        <dbReference type="ChEBI" id="CHEBI:16810"/>
        <dbReference type="ChEBI" id="CHEBI:29985"/>
        <dbReference type="ChEBI" id="CHEBI:29991"/>
        <dbReference type="EC" id="2.6.1.1"/>
    </reaction>
</comment>
<dbReference type="InterPro" id="IPR004839">
    <property type="entry name" value="Aminotransferase_I/II_large"/>
</dbReference>
<comment type="miscellaneous">
    <text evidence="8">In eukaryotes there are cytoplasmic, mitochondrial and chloroplastic isozymes.</text>
</comment>
<evidence type="ECO:0000256" key="9">
    <source>
        <dbReference type="SAM" id="MobiDB-lite"/>
    </source>
</evidence>
<evidence type="ECO:0000256" key="6">
    <source>
        <dbReference type="ARBA" id="ARBA00022898"/>
    </source>
</evidence>
<dbReference type="Pfam" id="PF00155">
    <property type="entry name" value="Aminotran_1_2"/>
    <property type="match status" value="1"/>
</dbReference>
<keyword evidence="12" id="KW-1185">Reference proteome</keyword>
<dbReference type="Gene3D" id="3.40.640.10">
    <property type="entry name" value="Type I PLP-dependent aspartate aminotransferase-like (Major domain)"/>
    <property type="match status" value="1"/>
</dbReference>
<dbReference type="SUPFAM" id="SSF53383">
    <property type="entry name" value="PLP-dependent transferases"/>
    <property type="match status" value="1"/>
</dbReference>
<dbReference type="InterPro" id="IPR015422">
    <property type="entry name" value="PyrdxlP-dep_Trfase_small"/>
</dbReference>
<feature type="domain" description="Aminotransferase class I/classII large" evidence="10">
    <location>
        <begin position="52"/>
        <end position="418"/>
    </location>
</feature>
<dbReference type="GO" id="GO:0005739">
    <property type="term" value="C:mitochondrion"/>
    <property type="evidence" value="ECO:0007669"/>
    <property type="project" value="TreeGrafter"/>
</dbReference>
<dbReference type="InterPro" id="IPR000796">
    <property type="entry name" value="Asp_trans"/>
</dbReference>
<dbReference type="NCBIfam" id="NF006719">
    <property type="entry name" value="PRK09257.1"/>
    <property type="match status" value="1"/>
</dbReference>
<dbReference type="FunFam" id="3.40.640.10:FF:000026">
    <property type="entry name" value="Aspartate aminotransferase"/>
    <property type="match status" value="1"/>
</dbReference>
<evidence type="ECO:0000256" key="8">
    <source>
        <dbReference type="RuleBase" id="RU000480"/>
    </source>
</evidence>
<keyword evidence="6" id="KW-0663">Pyridoxal phosphate</keyword>
<organism evidence="11 12">
    <name type="scientific">Filobasidium floriforme</name>
    <dbReference type="NCBI Taxonomy" id="5210"/>
    <lineage>
        <taxon>Eukaryota</taxon>
        <taxon>Fungi</taxon>
        <taxon>Dikarya</taxon>
        <taxon>Basidiomycota</taxon>
        <taxon>Agaricomycotina</taxon>
        <taxon>Tremellomycetes</taxon>
        <taxon>Filobasidiales</taxon>
        <taxon>Filobasidiaceae</taxon>
        <taxon>Filobasidium</taxon>
    </lineage>
</organism>
<dbReference type="PROSITE" id="PS00105">
    <property type="entry name" value="AA_TRANSFER_CLASS_1"/>
    <property type="match status" value="1"/>
</dbReference>